<evidence type="ECO:0000313" key="4">
    <source>
        <dbReference type="EMBL" id="MBV3392601.1"/>
    </source>
</evidence>
<dbReference type="PANTHER" id="PTHR33202:SF7">
    <property type="entry name" value="FERRIC UPTAKE REGULATION PROTEIN"/>
    <property type="match status" value="1"/>
</dbReference>
<evidence type="ECO:0000313" key="5">
    <source>
        <dbReference type="Proteomes" id="UP001196408"/>
    </source>
</evidence>
<keyword evidence="1" id="KW-0862">Zinc</keyword>
<dbReference type="GO" id="GO:0000976">
    <property type="term" value="F:transcription cis-regulatory region binding"/>
    <property type="evidence" value="ECO:0007669"/>
    <property type="project" value="TreeGrafter"/>
</dbReference>
<name>A0AAW4MRT4_9FIRM</name>
<dbReference type="AlphaFoldDB" id="A0AAW4MRT4"/>
<evidence type="ECO:0000313" key="6">
    <source>
        <dbReference type="Proteomes" id="UP001197492"/>
    </source>
</evidence>
<feature type="binding site" evidence="2">
    <location>
        <position position="109"/>
    </location>
    <ligand>
        <name>Fe cation</name>
        <dbReference type="ChEBI" id="CHEBI:24875"/>
    </ligand>
</feature>
<gene>
    <name evidence="3" type="ORF">KSV97_07225</name>
    <name evidence="4" type="ORF">KSW06_04880</name>
</gene>
<feature type="binding site" evidence="1">
    <location>
        <position position="118"/>
    </location>
    <ligand>
        <name>Zn(2+)</name>
        <dbReference type="ChEBI" id="CHEBI:29105"/>
    </ligand>
</feature>
<sequence length="164" mass="19457">MQIICIFIDIGIRIIIIQFANHLHRRYSMKQYRTKYKECIIEYMKNNEDHRLCAKDIYQALVDQGLNVNLVTVYRNLDKLSQQGLIQKHTLSEEDSVYYQYAREEKCNHHLHLLCKRCGKIAHLECDFMDIIRTHLLEDHGFEIDCKDSTIVGLCKECREAIHA</sequence>
<dbReference type="Pfam" id="PF01475">
    <property type="entry name" value="FUR"/>
    <property type="match status" value="1"/>
</dbReference>
<dbReference type="Proteomes" id="UP001196408">
    <property type="component" value="Unassembled WGS sequence"/>
</dbReference>
<feature type="binding site" evidence="1">
    <location>
        <position position="155"/>
    </location>
    <ligand>
        <name>Zn(2+)</name>
        <dbReference type="ChEBI" id="CHEBI:29105"/>
    </ligand>
</feature>
<dbReference type="EMBL" id="JAHOEF010000042">
    <property type="protein sequence ID" value="MBV3383011.1"/>
    <property type="molecule type" value="Genomic_DNA"/>
</dbReference>
<keyword evidence="2" id="KW-0408">Iron</keyword>
<feature type="binding site" evidence="1">
    <location>
        <position position="115"/>
    </location>
    <ligand>
        <name>Zn(2+)</name>
        <dbReference type="ChEBI" id="CHEBI:29105"/>
    </ligand>
</feature>
<dbReference type="GO" id="GO:0045892">
    <property type="term" value="P:negative regulation of DNA-templated transcription"/>
    <property type="evidence" value="ECO:0007669"/>
    <property type="project" value="TreeGrafter"/>
</dbReference>
<dbReference type="CDD" id="cd07153">
    <property type="entry name" value="Fur_like"/>
    <property type="match status" value="1"/>
</dbReference>
<organism evidence="3 5">
    <name type="scientific">Catenibacterium mitsuokai</name>
    <dbReference type="NCBI Taxonomy" id="100886"/>
    <lineage>
        <taxon>Bacteria</taxon>
        <taxon>Bacillati</taxon>
        <taxon>Bacillota</taxon>
        <taxon>Erysipelotrichia</taxon>
        <taxon>Erysipelotrichales</taxon>
        <taxon>Coprobacillaceae</taxon>
        <taxon>Catenibacterium</taxon>
    </lineage>
</organism>
<keyword evidence="1" id="KW-0479">Metal-binding</keyword>
<dbReference type="Proteomes" id="UP001197492">
    <property type="component" value="Unassembled WGS sequence"/>
</dbReference>
<comment type="caution">
    <text evidence="3">The sequence shown here is derived from an EMBL/GenBank/DDBJ whole genome shotgun (WGS) entry which is preliminary data.</text>
</comment>
<comment type="cofactor">
    <cofactor evidence="2">
        <name>Mn(2+)</name>
        <dbReference type="ChEBI" id="CHEBI:29035"/>
    </cofactor>
    <cofactor evidence="2">
        <name>Fe(2+)</name>
        <dbReference type="ChEBI" id="CHEBI:29033"/>
    </cofactor>
    <text evidence="2">Binds 1 Mn(2+) or Fe(2+) ion per subunit.</text>
</comment>
<dbReference type="InterPro" id="IPR002481">
    <property type="entry name" value="FUR"/>
</dbReference>
<dbReference type="GO" id="GO:1900376">
    <property type="term" value="P:regulation of secondary metabolite biosynthetic process"/>
    <property type="evidence" value="ECO:0007669"/>
    <property type="project" value="TreeGrafter"/>
</dbReference>
<dbReference type="PANTHER" id="PTHR33202">
    <property type="entry name" value="ZINC UPTAKE REGULATION PROTEIN"/>
    <property type="match status" value="1"/>
</dbReference>
<evidence type="ECO:0000256" key="2">
    <source>
        <dbReference type="PIRSR" id="PIRSR602481-2"/>
    </source>
</evidence>
<comment type="cofactor">
    <cofactor evidence="1">
        <name>Zn(2+)</name>
        <dbReference type="ChEBI" id="CHEBI:29105"/>
    </cofactor>
    <text evidence="1">Binds 1 zinc ion per subunit.</text>
</comment>
<feature type="binding site" evidence="1">
    <location>
        <position position="158"/>
    </location>
    <ligand>
        <name>Zn(2+)</name>
        <dbReference type="ChEBI" id="CHEBI:29105"/>
    </ligand>
</feature>
<accession>A0AAW4MRT4</accession>
<reference evidence="3 6" key="1">
    <citation type="submission" date="2021-06" db="EMBL/GenBank/DDBJ databases">
        <title>Collection of gut derived symbiotic bacterial strains cultured from healthy donors.</title>
        <authorList>
            <person name="Lin H."/>
            <person name="Littmann E."/>
            <person name="Pamer E.G."/>
        </authorList>
    </citation>
    <scope>NUCLEOTIDE SEQUENCE</scope>
    <source>
        <strain evidence="4 6">MSK.21.70</strain>
        <strain evidence="3">MSK.21.82</strain>
    </source>
</reference>
<protein>
    <submittedName>
        <fullName evidence="3">Transcriptional repressor</fullName>
    </submittedName>
</protein>
<dbReference type="GO" id="GO:0008270">
    <property type="term" value="F:zinc ion binding"/>
    <property type="evidence" value="ECO:0007669"/>
    <property type="project" value="TreeGrafter"/>
</dbReference>
<dbReference type="EMBL" id="JAHOEL010000022">
    <property type="protein sequence ID" value="MBV3392601.1"/>
    <property type="molecule type" value="Genomic_DNA"/>
</dbReference>
<evidence type="ECO:0000313" key="3">
    <source>
        <dbReference type="EMBL" id="MBV3383011.1"/>
    </source>
</evidence>
<keyword evidence="6" id="KW-1185">Reference proteome</keyword>
<dbReference type="GO" id="GO:0003700">
    <property type="term" value="F:DNA-binding transcription factor activity"/>
    <property type="evidence" value="ECO:0007669"/>
    <property type="project" value="InterPro"/>
</dbReference>
<proteinExistence type="predicted"/>
<evidence type="ECO:0000256" key="1">
    <source>
        <dbReference type="PIRSR" id="PIRSR602481-1"/>
    </source>
</evidence>